<evidence type="ECO:0000256" key="2">
    <source>
        <dbReference type="ARBA" id="ARBA00023002"/>
    </source>
</evidence>
<dbReference type="CDD" id="cd02138">
    <property type="entry name" value="TdsD-like"/>
    <property type="match status" value="1"/>
</dbReference>
<feature type="domain" description="Nitroreductase" evidence="4">
    <location>
        <begin position="78"/>
        <end position="162"/>
    </location>
</feature>
<evidence type="ECO:0000313" key="5">
    <source>
        <dbReference type="EMBL" id="MEQ5842973.1"/>
    </source>
</evidence>
<dbReference type="InterPro" id="IPR000415">
    <property type="entry name" value="Nitroreductase-like"/>
</dbReference>
<keyword evidence="2" id="KW-0560">Oxidoreductase</keyword>
<feature type="domain" description="Nitroreductase" evidence="4">
    <location>
        <begin position="17"/>
        <end position="57"/>
    </location>
</feature>
<dbReference type="EMBL" id="JAOALG010000002">
    <property type="protein sequence ID" value="MEQ5842973.1"/>
    <property type="molecule type" value="Genomic_DNA"/>
</dbReference>
<keyword evidence="6" id="KW-1185">Reference proteome</keyword>
<reference evidence="5 6" key="1">
    <citation type="journal article" date="2024" name="Chem. Sci.">
        <title>Discovery of a lagriamide polyketide by integrated genome mining, isotopic labeling, and untargeted metabolomics.</title>
        <authorList>
            <person name="Fergusson C.H."/>
            <person name="Saulog J."/>
            <person name="Paulo B.S."/>
            <person name="Wilson D.M."/>
            <person name="Liu D.Y."/>
            <person name="Morehouse N.J."/>
            <person name="Waterworth S."/>
            <person name="Barkei J."/>
            <person name="Gray C.A."/>
            <person name="Kwan J.C."/>
            <person name="Eustaquio A.S."/>
            <person name="Linington R.G."/>
        </authorList>
    </citation>
    <scope>NUCLEOTIDE SEQUENCE [LARGE SCALE GENOMIC DNA]</scope>
    <source>
        <strain evidence="5 6">RL17-338-BIF-B</strain>
    </source>
</reference>
<dbReference type="Pfam" id="PF00881">
    <property type="entry name" value="Nitroreductase"/>
    <property type="match status" value="2"/>
</dbReference>
<dbReference type="PANTHER" id="PTHR43673">
    <property type="entry name" value="NAD(P)H NITROREDUCTASE YDGI-RELATED"/>
    <property type="match status" value="1"/>
</dbReference>
<dbReference type="InterPro" id="IPR029479">
    <property type="entry name" value="Nitroreductase"/>
</dbReference>
<evidence type="ECO:0000259" key="4">
    <source>
        <dbReference type="Pfam" id="PF00881"/>
    </source>
</evidence>
<organism evidence="5 6">
    <name type="scientific">Paraburkholderia acidicola</name>
    <dbReference type="NCBI Taxonomy" id="1912599"/>
    <lineage>
        <taxon>Bacteria</taxon>
        <taxon>Pseudomonadati</taxon>
        <taxon>Pseudomonadota</taxon>
        <taxon>Betaproteobacteria</taxon>
        <taxon>Burkholderiales</taxon>
        <taxon>Burkholderiaceae</taxon>
        <taxon>Paraburkholderia</taxon>
    </lineage>
</organism>
<dbReference type="RefSeq" id="WP_349544718.1">
    <property type="nucleotide sequence ID" value="NZ_JAOALG010000002.1"/>
</dbReference>
<sequence length="193" mass="21239">MSQARNPDHPIDPLFIERWSPRAFAPHVLSTDDLMPLFEAARWAPSAFNSQPWRFHFALNGDPGWETALGWLAPFNAMWVKNASVLVFVVSDTTYQHPMTGEPGISRSHSFDTGAACANLALQAIRCGLHTHFMSGIEFERIHEALDLSPESHVEAAIAVGRRGDPATLPERLRASESPSGRKPATGFVARIA</sequence>
<proteinExistence type="inferred from homology"/>
<dbReference type="Gene3D" id="3.40.109.10">
    <property type="entry name" value="NADH Oxidase"/>
    <property type="match status" value="1"/>
</dbReference>
<evidence type="ECO:0000256" key="3">
    <source>
        <dbReference type="SAM" id="MobiDB-lite"/>
    </source>
</evidence>
<protein>
    <submittedName>
        <fullName evidence="5">Nitroreductase family protein</fullName>
    </submittedName>
</protein>
<dbReference type="SUPFAM" id="SSF55469">
    <property type="entry name" value="FMN-dependent nitroreductase-like"/>
    <property type="match status" value="1"/>
</dbReference>
<dbReference type="Proteomes" id="UP001469089">
    <property type="component" value="Unassembled WGS sequence"/>
</dbReference>
<evidence type="ECO:0000256" key="1">
    <source>
        <dbReference type="ARBA" id="ARBA00007118"/>
    </source>
</evidence>
<dbReference type="PANTHER" id="PTHR43673:SF10">
    <property type="entry name" value="NADH DEHYDROGENASE_NAD(P)H NITROREDUCTASE XCC3605-RELATED"/>
    <property type="match status" value="1"/>
</dbReference>
<feature type="region of interest" description="Disordered" evidence="3">
    <location>
        <begin position="167"/>
        <end position="193"/>
    </location>
</feature>
<evidence type="ECO:0000313" key="6">
    <source>
        <dbReference type="Proteomes" id="UP001469089"/>
    </source>
</evidence>
<comment type="similarity">
    <text evidence="1">Belongs to the nitroreductase family.</text>
</comment>
<name>A0ABV1LUL8_9BURK</name>
<comment type="caution">
    <text evidence="5">The sequence shown here is derived from an EMBL/GenBank/DDBJ whole genome shotgun (WGS) entry which is preliminary data.</text>
</comment>
<gene>
    <name evidence="5" type="ORF">N0A02_26310</name>
</gene>
<accession>A0ABV1LUL8</accession>